<protein>
    <recommendedName>
        <fullName evidence="1">FP protein C-terminal domain-containing protein</fullName>
    </recommendedName>
</protein>
<sequence length="111" mass="13434">MIYDWHGTGRKNHQQKQRKVIVTFTSHENKNNFLKARKIVQNLSTKSIGFQQDNPIYIREHLTLYGNMLFKLDRDFNYKFVWTINEKILIRKTENLKIIRIENEQIINAIK</sequence>
<reference evidence="2 3" key="1">
    <citation type="submission" date="2019-08" db="EMBL/GenBank/DDBJ databases">
        <authorList>
            <person name="Alioto T."/>
            <person name="Alioto T."/>
            <person name="Gomez Garrido J."/>
        </authorList>
    </citation>
    <scope>NUCLEOTIDE SEQUENCE [LARGE SCALE GENOMIC DNA]</scope>
</reference>
<dbReference type="OrthoDB" id="6608496at2759"/>
<organism evidence="2 3">
    <name type="scientific">Cinara cedri</name>
    <dbReference type="NCBI Taxonomy" id="506608"/>
    <lineage>
        <taxon>Eukaryota</taxon>
        <taxon>Metazoa</taxon>
        <taxon>Ecdysozoa</taxon>
        <taxon>Arthropoda</taxon>
        <taxon>Hexapoda</taxon>
        <taxon>Insecta</taxon>
        <taxon>Pterygota</taxon>
        <taxon>Neoptera</taxon>
        <taxon>Paraneoptera</taxon>
        <taxon>Hemiptera</taxon>
        <taxon>Sternorrhyncha</taxon>
        <taxon>Aphidomorpha</taxon>
        <taxon>Aphidoidea</taxon>
        <taxon>Aphididae</taxon>
        <taxon>Lachninae</taxon>
        <taxon>Cinara</taxon>
    </lineage>
</organism>
<evidence type="ECO:0000259" key="1">
    <source>
        <dbReference type="Pfam" id="PF25298"/>
    </source>
</evidence>
<evidence type="ECO:0000313" key="3">
    <source>
        <dbReference type="Proteomes" id="UP000325440"/>
    </source>
</evidence>
<evidence type="ECO:0000313" key="2">
    <source>
        <dbReference type="EMBL" id="VVC31633.1"/>
    </source>
</evidence>
<dbReference type="Proteomes" id="UP000325440">
    <property type="component" value="Unassembled WGS sequence"/>
</dbReference>
<gene>
    <name evidence="2" type="ORF">CINCED_3A006596</name>
</gene>
<feature type="domain" description="FP protein C-terminal" evidence="1">
    <location>
        <begin position="74"/>
        <end position="111"/>
    </location>
</feature>
<keyword evidence="3" id="KW-1185">Reference proteome</keyword>
<dbReference type="EMBL" id="CABPRJ010000950">
    <property type="protein sequence ID" value="VVC31633.1"/>
    <property type="molecule type" value="Genomic_DNA"/>
</dbReference>
<proteinExistence type="predicted"/>
<dbReference type="InterPro" id="IPR057251">
    <property type="entry name" value="FP_C"/>
</dbReference>
<dbReference type="Pfam" id="PF25298">
    <property type="entry name" value="Baculo_FP_2nd"/>
    <property type="match status" value="1"/>
</dbReference>
<dbReference type="AlphaFoldDB" id="A0A5E4MHC0"/>
<feature type="non-terminal residue" evidence="2">
    <location>
        <position position="111"/>
    </location>
</feature>
<name>A0A5E4MHC0_9HEMI</name>
<accession>A0A5E4MHC0</accession>